<protein>
    <submittedName>
        <fullName evidence="1">Putative Uncharacterized oxidoreductase C24B10.20</fullName>
    </submittedName>
</protein>
<evidence type="ECO:0000313" key="2">
    <source>
        <dbReference type="Proteomes" id="UP000005446"/>
    </source>
</evidence>
<gene>
    <name evidence="1" type="ORF">M7I_4317</name>
</gene>
<comment type="caution">
    <text evidence="1">The sequence shown here is derived from an EMBL/GenBank/DDBJ whole genome shotgun (WGS) entry which is preliminary data.</text>
</comment>
<dbReference type="Pfam" id="PF00106">
    <property type="entry name" value="adh_short"/>
    <property type="match status" value="1"/>
</dbReference>
<name>H0ENV4_GLAL7</name>
<dbReference type="OrthoDB" id="7289984at2759"/>
<dbReference type="AlphaFoldDB" id="H0ENV4"/>
<organism evidence="1 2">
    <name type="scientific">Glarea lozoyensis (strain ATCC 74030 / MF5533)</name>
    <dbReference type="NCBI Taxonomy" id="1104152"/>
    <lineage>
        <taxon>Eukaryota</taxon>
        <taxon>Fungi</taxon>
        <taxon>Dikarya</taxon>
        <taxon>Ascomycota</taxon>
        <taxon>Pezizomycotina</taxon>
        <taxon>Leotiomycetes</taxon>
        <taxon>Helotiales</taxon>
        <taxon>Helotiaceae</taxon>
        <taxon>Glarea</taxon>
    </lineage>
</organism>
<sequence length="110" mass="11704">MVATEEKLKKHGIHNVKIYAADITDLPALEAAATEIQRTVGGIDYLIANAAFVSGVTSAGRPEVLRKDMIDSFSTNVVGFINTVNAFIAGVRTGQVKKVIAITSGMAKRE</sequence>
<dbReference type="EMBL" id="AGUE01000106">
    <property type="protein sequence ID" value="EHK99822.1"/>
    <property type="molecule type" value="Genomic_DNA"/>
</dbReference>
<dbReference type="InterPro" id="IPR052184">
    <property type="entry name" value="SDR_enzymes"/>
</dbReference>
<evidence type="ECO:0000313" key="1">
    <source>
        <dbReference type="EMBL" id="EHK99822.1"/>
    </source>
</evidence>
<dbReference type="InterPro" id="IPR036291">
    <property type="entry name" value="NAD(P)-bd_dom_sf"/>
</dbReference>
<dbReference type="PANTHER" id="PTHR45458:SF3">
    <property type="entry name" value="CHAIN DEHYDROGENASE (ATSC), PUTATIVE-RELATED"/>
    <property type="match status" value="1"/>
</dbReference>
<dbReference type="GO" id="GO:0016616">
    <property type="term" value="F:oxidoreductase activity, acting on the CH-OH group of donors, NAD or NADP as acceptor"/>
    <property type="evidence" value="ECO:0007669"/>
    <property type="project" value="TreeGrafter"/>
</dbReference>
<keyword evidence="2" id="KW-1185">Reference proteome</keyword>
<dbReference type="SUPFAM" id="SSF51735">
    <property type="entry name" value="NAD(P)-binding Rossmann-fold domains"/>
    <property type="match status" value="1"/>
</dbReference>
<dbReference type="PANTHER" id="PTHR45458">
    <property type="entry name" value="SHORT-CHAIN DEHYDROGENASE/REDUCTASE SDR"/>
    <property type="match status" value="1"/>
</dbReference>
<accession>H0ENV4</accession>
<reference evidence="1 2" key="1">
    <citation type="journal article" date="2012" name="Eukaryot. Cell">
        <title>Genome sequence of the fungus Glarea lozoyensis: the first genome sequence of a species from the Helotiaceae family.</title>
        <authorList>
            <person name="Youssar L."/>
            <person name="Gruening B.A."/>
            <person name="Erxleben A."/>
            <person name="Guenther S."/>
            <person name="Huettel W."/>
        </authorList>
    </citation>
    <scope>NUCLEOTIDE SEQUENCE [LARGE SCALE GENOMIC DNA]</scope>
    <source>
        <strain evidence="2">ATCC 74030 / MF5533</strain>
    </source>
</reference>
<dbReference type="HOGENOM" id="CLU_2171338_0_0_1"/>
<dbReference type="Gene3D" id="3.40.50.720">
    <property type="entry name" value="NAD(P)-binding Rossmann-like Domain"/>
    <property type="match status" value="1"/>
</dbReference>
<dbReference type="Proteomes" id="UP000005446">
    <property type="component" value="Unassembled WGS sequence"/>
</dbReference>
<dbReference type="InterPro" id="IPR002347">
    <property type="entry name" value="SDR_fam"/>
</dbReference>
<dbReference type="InParanoid" id="H0ENV4"/>
<proteinExistence type="predicted"/>